<protein>
    <recommendedName>
        <fullName evidence="5">Protein kinase domain-containing protein</fullName>
    </recommendedName>
</protein>
<dbReference type="eggNOG" id="KOG0192">
    <property type="taxonomic scope" value="Eukaryota"/>
</dbReference>
<dbReference type="KEGG" id="dan:6495939"/>
<dbReference type="InterPro" id="IPR000719">
    <property type="entry name" value="Prot_kinase_dom"/>
</dbReference>
<dbReference type="GO" id="GO:0005524">
    <property type="term" value="F:ATP binding"/>
    <property type="evidence" value="ECO:0007669"/>
    <property type="project" value="UniProtKB-UniRule"/>
</dbReference>
<name>B3MG18_DROAN</name>
<dbReference type="Gene3D" id="1.10.510.10">
    <property type="entry name" value="Transferase(Phosphotransferase) domain 1"/>
    <property type="match status" value="1"/>
</dbReference>
<keyword evidence="4" id="KW-0723">Serine/threonine-protein kinase</keyword>
<reference evidence="6 7" key="1">
    <citation type="journal article" date="2007" name="Nature">
        <title>Evolution of genes and genomes on the Drosophila phylogeny.</title>
        <authorList>
            <consortium name="Drosophila 12 Genomes Consortium"/>
            <person name="Clark A.G."/>
            <person name="Eisen M.B."/>
            <person name="Smith D.R."/>
            <person name="Bergman C.M."/>
            <person name="Oliver B."/>
            <person name="Markow T.A."/>
            <person name="Kaufman T.C."/>
            <person name="Kellis M."/>
            <person name="Gelbart W."/>
            <person name="Iyer V.N."/>
            <person name="Pollard D.A."/>
            <person name="Sackton T.B."/>
            <person name="Larracuente A.M."/>
            <person name="Singh N.D."/>
            <person name="Abad J.P."/>
            <person name="Abt D.N."/>
            <person name="Adryan B."/>
            <person name="Aguade M."/>
            <person name="Akashi H."/>
            <person name="Anderson W.W."/>
            <person name="Aquadro C.F."/>
            <person name="Ardell D.H."/>
            <person name="Arguello R."/>
            <person name="Artieri C.G."/>
            <person name="Barbash D.A."/>
            <person name="Barker D."/>
            <person name="Barsanti P."/>
            <person name="Batterham P."/>
            <person name="Batzoglou S."/>
            <person name="Begun D."/>
            <person name="Bhutkar A."/>
            <person name="Blanco E."/>
            <person name="Bosak S.A."/>
            <person name="Bradley R.K."/>
            <person name="Brand A.D."/>
            <person name="Brent M.R."/>
            <person name="Brooks A.N."/>
            <person name="Brown R.H."/>
            <person name="Butlin R.K."/>
            <person name="Caggese C."/>
            <person name="Calvi B.R."/>
            <person name="Bernardo de Carvalho A."/>
            <person name="Caspi A."/>
            <person name="Castrezana S."/>
            <person name="Celniker S.E."/>
            <person name="Chang J.L."/>
            <person name="Chapple C."/>
            <person name="Chatterji S."/>
            <person name="Chinwalla A."/>
            <person name="Civetta A."/>
            <person name="Clifton S.W."/>
            <person name="Comeron J.M."/>
            <person name="Costello J.C."/>
            <person name="Coyne J.A."/>
            <person name="Daub J."/>
            <person name="David R.G."/>
            <person name="Delcher A.L."/>
            <person name="Delehaunty K."/>
            <person name="Do C.B."/>
            <person name="Ebling H."/>
            <person name="Edwards K."/>
            <person name="Eickbush T."/>
            <person name="Evans J.D."/>
            <person name="Filipski A."/>
            <person name="Findeiss S."/>
            <person name="Freyhult E."/>
            <person name="Fulton L."/>
            <person name="Fulton R."/>
            <person name="Garcia A.C."/>
            <person name="Gardiner A."/>
            <person name="Garfield D.A."/>
            <person name="Garvin B.E."/>
            <person name="Gibson G."/>
            <person name="Gilbert D."/>
            <person name="Gnerre S."/>
            <person name="Godfrey J."/>
            <person name="Good R."/>
            <person name="Gotea V."/>
            <person name="Gravely B."/>
            <person name="Greenberg A.J."/>
            <person name="Griffiths-Jones S."/>
            <person name="Gross S."/>
            <person name="Guigo R."/>
            <person name="Gustafson E.A."/>
            <person name="Haerty W."/>
            <person name="Hahn M.W."/>
            <person name="Halligan D.L."/>
            <person name="Halpern A.L."/>
            <person name="Halter G.M."/>
            <person name="Han M.V."/>
            <person name="Heger A."/>
            <person name="Hillier L."/>
            <person name="Hinrichs A.S."/>
            <person name="Holmes I."/>
            <person name="Hoskins R.A."/>
            <person name="Hubisz M.J."/>
            <person name="Hultmark D."/>
            <person name="Huntley M.A."/>
            <person name="Jaffe D.B."/>
            <person name="Jagadeeshan S."/>
            <person name="Jeck W.R."/>
            <person name="Johnson J."/>
            <person name="Jones C.D."/>
            <person name="Jordan W.C."/>
            <person name="Karpen G.H."/>
            <person name="Kataoka E."/>
            <person name="Keightley P.D."/>
            <person name="Kheradpour P."/>
            <person name="Kirkness E.F."/>
            <person name="Koerich L.B."/>
            <person name="Kristiansen K."/>
            <person name="Kudrna D."/>
            <person name="Kulathinal R.J."/>
            <person name="Kumar S."/>
            <person name="Kwok R."/>
            <person name="Lander E."/>
            <person name="Langley C.H."/>
            <person name="Lapoint R."/>
            <person name="Lazzaro B.P."/>
            <person name="Lee S.J."/>
            <person name="Levesque L."/>
            <person name="Li R."/>
            <person name="Lin C.F."/>
            <person name="Lin M.F."/>
            <person name="Lindblad-Toh K."/>
            <person name="Llopart A."/>
            <person name="Long M."/>
            <person name="Low L."/>
            <person name="Lozovsky E."/>
            <person name="Lu J."/>
            <person name="Luo M."/>
            <person name="Machado C.A."/>
            <person name="Makalowski W."/>
            <person name="Marzo M."/>
            <person name="Matsuda M."/>
            <person name="Matzkin L."/>
            <person name="McAllister B."/>
            <person name="McBride C.S."/>
            <person name="McKernan B."/>
            <person name="McKernan K."/>
            <person name="Mendez-Lago M."/>
            <person name="Minx P."/>
            <person name="Mollenhauer M.U."/>
            <person name="Montooth K."/>
            <person name="Mount S.M."/>
            <person name="Mu X."/>
            <person name="Myers E."/>
            <person name="Negre B."/>
            <person name="Newfeld S."/>
            <person name="Nielsen R."/>
            <person name="Noor M.A."/>
            <person name="O'Grady P."/>
            <person name="Pachter L."/>
            <person name="Papaceit M."/>
            <person name="Parisi M.J."/>
            <person name="Parisi M."/>
            <person name="Parts L."/>
            <person name="Pedersen J.S."/>
            <person name="Pesole G."/>
            <person name="Phillippy A.M."/>
            <person name="Ponting C.P."/>
            <person name="Pop M."/>
            <person name="Porcelli D."/>
            <person name="Powell J.R."/>
            <person name="Prohaska S."/>
            <person name="Pruitt K."/>
            <person name="Puig M."/>
            <person name="Quesneville H."/>
            <person name="Ram K.R."/>
            <person name="Rand D."/>
            <person name="Rasmussen M.D."/>
            <person name="Reed L.K."/>
            <person name="Reenan R."/>
            <person name="Reily A."/>
            <person name="Remington K.A."/>
            <person name="Rieger T.T."/>
            <person name="Ritchie M.G."/>
            <person name="Robin C."/>
            <person name="Rogers Y.H."/>
            <person name="Rohde C."/>
            <person name="Rozas J."/>
            <person name="Rubenfield M.J."/>
            <person name="Ruiz A."/>
            <person name="Russo S."/>
            <person name="Salzberg S.L."/>
            <person name="Sanchez-Gracia A."/>
            <person name="Saranga D.J."/>
            <person name="Sato H."/>
            <person name="Schaeffer S.W."/>
            <person name="Schatz M.C."/>
            <person name="Schlenke T."/>
            <person name="Schwartz R."/>
            <person name="Segarra C."/>
            <person name="Singh R.S."/>
            <person name="Sirot L."/>
            <person name="Sirota M."/>
            <person name="Sisneros N.B."/>
            <person name="Smith C.D."/>
            <person name="Smith T.F."/>
            <person name="Spieth J."/>
            <person name="Stage D.E."/>
            <person name="Stark A."/>
            <person name="Stephan W."/>
            <person name="Strausberg R.L."/>
            <person name="Strempel S."/>
            <person name="Sturgill D."/>
            <person name="Sutton G."/>
            <person name="Sutton G.G."/>
            <person name="Tao W."/>
            <person name="Teichmann S."/>
            <person name="Tobari Y.N."/>
            <person name="Tomimura Y."/>
            <person name="Tsolas J.M."/>
            <person name="Valente V.L."/>
            <person name="Venter E."/>
            <person name="Venter J.C."/>
            <person name="Vicario S."/>
            <person name="Vieira F.G."/>
            <person name="Vilella A.J."/>
            <person name="Villasante A."/>
            <person name="Walenz B."/>
            <person name="Wang J."/>
            <person name="Wasserman M."/>
            <person name="Watts T."/>
            <person name="Wilson D."/>
            <person name="Wilson R.K."/>
            <person name="Wing R.A."/>
            <person name="Wolfner M.F."/>
            <person name="Wong A."/>
            <person name="Wong G.K."/>
            <person name="Wu C.I."/>
            <person name="Wu G."/>
            <person name="Yamamoto D."/>
            <person name="Yang H.P."/>
            <person name="Yang S.P."/>
            <person name="Yorke J.A."/>
            <person name="Yoshida K."/>
            <person name="Zdobnov E."/>
            <person name="Zhang P."/>
            <person name="Zhang Y."/>
            <person name="Zimin A.V."/>
            <person name="Baldwin J."/>
            <person name="Abdouelleil A."/>
            <person name="Abdulkadir J."/>
            <person name="Abebe A."/>
            <person name="Abera B."/>
            <person name="Abreu J."/>
            <person name="Acer S.C."/>
            <person name="Aftuck L."/>
            <person name="Alexander A."/>
            <person name="An P."/>
            <person name="Anderson E."/>
            <person name="Anderson S."/>
            <person name="Arachi H."/>
            <person name="Azer M."/>
            <person name="Bachantsang P."/>
            <person name="Barry A."/>
            <person name="Bayul T."/>
            <person name="Berlin A."/>
            <person name="Bessette D."/>
            <person name="Bloom T."/>
            <person name="Blye J."/>
            <person name="Boguslavskiy L."/>
            <person name="Bonnet C."/>
            <person name="Boukhgalter B."/>
            <person name="Bourzgui I."/>
            <person name="Brown A."/>
            <person name="Cahill P."/>
            <person name="Channer S."/>
            <person name="Cheshatsang Y."/>
            <person name="Chuda L."/>
            <person name="Citroen M."/>
            <person name="Collymore A."/>
            <person name="Cooke P."/>
            <person name="Costello M."/>
            <person name="D'Aco K."/>
            <person name="Daza R."/>
            <person name="De Haan G."/>
            <person name="DeGray S."/>
            <person name="DeMaso C."/>
            <person name="Dhargay N."/>
            <person name="Dooley K."/>
            <person name="Dooley E."/>
            <person name="Doricent M."/>
            <person name="Dorje P."/>
            <person name="Dorjee K."/>
            <person name="Dupes A."/>
            <person name="Elong R."/>
            <person name="Falk J."/>
            <person name="Farina A."/>
            <person name="Faro S."/>
            <person name="Ferguson D."/>
            <person name="Fisher S."/>
            <person name="Foley C.D."/>
            <person name="Franke A."/>
            <person name="Friedrich D."/>
            <person name="Gadbois L."/>
            <person name="Gearin G."/>
            <person name="Gearin C.R."/>
            <person name="Giannoukos G."/>
            <person name="Goode T."/>
            <person name="Graham J."/>
            <person name="Grandbois E."/>
            <person name="Grewal S."/>
            <person name="Gyaltsen K."/>
            <person name="Hafez N."/>
            <person name="Hagos B."/>
            <person name="Hall J."/>
            <person name="Henson C."/>
            <person name="Hollinger A."/>
            <person name="Honan T."/>
            <person name="Huard M.D."/>
            <person name="Hughes L."/>
            <person name="Hurhula B."/>
            <person name="Husby M.E."/>
            <person name="Kamat A."/>
            <person name="Kanga B."/>
            <person name="Kashin S."/>
            <person name="Khazanovich D."/>
            <person name="Kisner P."/>
            <person name="Lance K."/>
            <person name="Lara M."/>
            <person name="Lee W."/>
            <person name="Lennon N."/>
            <person name="Letendre F."/>
            <person name="LeVine R."/>
            <person name="Lipovsky A."/>
            <person name="Liu X."/>
            <person name="Liu J."/>
            <person name="Liu S."/>
            <person name="Lokyitsang T."/>
            <person name="Lokyitsang Y."/>
            <person name="Lubonja R."/>
            <person name="Lui A."/>
            <person name="MacDonald P."/>
            <person name="Magnisalis V."/>
            <person name="Maru K."/>
            <person name="Matthews C."/>
            <person name="McCusker W."/>
            <person name="McDonough S."/>
            <person name="Mehta T."/>
            <person name="Meldrim J."/>
            <person name="Meneus L."/>
            <person name="Mihai O."/>
            <person name="Mihalev A."/>
            <person name="Mihova T."/>
            <person name="Mittelman R."/>
            <person name="Mlenga V."/>
            <person name="Montmayeur A."/>
            <person name="Mulrain L."/>
            <person name="Navidi A."/>
            <person name="Naylor J."/>
            <person name="Negash T."/>
            <person name="Nguyen T."/>
            <person name="Nguyen N."/>
            <person name="Nicol R."/>
            <person name="Norbu C."/>
            <person name="Norbu N."/>
            <person name="Novod N."/>
            <person name="O'Neill B."/>
            <person name="Osman S."/>
            <person name="Markiewicz E."/>
            <person name="Oyono O.L."/>
            <person name="Patti C."/>
            <person name="Phunkhang P."/>
            <person name="Pierre F."/>
            <person name="Priest M."/>
            <person name="Raghuraman S."/>
            <person name="Rege F."/>
            <person name="Reyes R."/>
            <person name="Rise C."/>
            <person name="Rogov P."/>
            <person name="Ross K."/>
            <person name="Ryan E."/>
            <person name="Settipalli S."/>
            <person name="Shea T."/>
            <person name="Sherpa N."/>
            <person name="Shi L."/>
            <person name="Shih D."/>
            <person name="Sparrow T."/>
            <person name="Spaulding J."/>
            <person name="Stalker J."/>
            <person name="Stange-Thomann N."/>
            <person name="Stavropoulos S."/>
            <person name="Stone C."/>
            <person name="Strader C."/>
            <person name="Tesfaye S."/>
            <person name="Thomson T."/>
            <person name="Thoulutsang Y."/>
            <person name="Thoulutsang D."/>
            <person name="Topham K."/>
            <person name="Topping I."/>
            <person name="Tsamla T."/>
            <person name="Vassiliev H."/>
            <person name="Vo A."/>
            <person name="Wangchuk T."/>
            <person name="Wangdi T."/>
            <person name="Weiand M."/>
            <person name="Wilkinson J."/>
            <person name="Wilson A."/>
            <person name="Yadav S."/>
            <person name="Young G."/>
            <person name="Yu Q."/>
            <person name="Zembek L."/>
            <person name="Zhong D."/>
            <person name="Zimmer A."/>
            <person name="Zwirko Z."/>
            <person name="Jaffe D.B."/>
            <person name="Alvarez P."/>
            <person name="Brockman W."/>
            <person name="Butler J."/>
            <person name="Chin C."/>
            <person name="Gnerre S."/>
            <person name="Grabherr M."/>
            <person name="Kleber M."/>
            <person name="Mauceli E."/>
            <person name="MacCallum I."/>
        </authorList>
    </citation>
    <scope>NUCLEOTIDE SEQUENCE [LARGE SCALE GENOMIC DNA]</scope>
    <source>
        <strain evidence="7">Tucson 14024-0371.13</strain>
    </source>
</reference>
<dbReference type="EMBL" id="CH902619">
    <property type="protein sequence ID" value="EDV36713.2"/>
    <property type="molecule type" value="Genomic_DNA"/>
</dbReference>
<dbReference type="PROSITE" id="PS00108">
    <property type="entry name" value="PROTEIN_KINASE_ST"/>
    <property type="match status" value="1"/>
</dbReference>
<dbReference type="GO" id="GO:0004674">
    <property type="term" value="F:protein serine/threonine kinase activity"/>
    <property type="evidence" value="ECO:0007669"/>
    <property type="project" value="UniProtKB-KW"/>
</dbReference>
<evidence type="ECO:0000256" key="1">
    <source>
        <dbReference type="ARBA" id="ARBA00022741"/>
    </source>
</evidence>
<dbReference type="GO" id="GO:0032008">
    <property type="term" value="P:positive regulation of TOR signaling"/>
    <property type="evidence" value="ECO:0007669"/>
    <property type="project" value="EnsemblMetazoa"/>
</dbReference>
<dbReference type="HOGENOM" id="CLU_728198_0_0_1"/>
<keyword evidence="4" id="KW-0808">Transferase</keyword>
<dbReference type="SMART" id="SM00220">
    <property type="entry name" value="S_TKc"/>
    <property type="match status" value="1"/>
</dbReference>
<dbReference type="PROSITE" id="PS00107">
    <property type="entry name" value="PROTEIN_KINASE_ATP"/>
    <property type="match status" value="1"/>
</dbReference>
<dbReference type="Pfam" id="PF00069">
    <property type="entry name" value="Pkinase"/>
    <property type="match status" value="1"/>
</dbReference>
<dbReference type="PANTHER" id="PTHR23257:SF706">
    <property type="entry name" value="PROTO-ONCOGENE SERINE_THREONINE-PROTEIN KINASE MOS"/>
    <property type="match status" value="1"/>
</dbReference>
<dbReference type="GO" id="GO:0007165">
    <property type="term" value="P:signal transduction"/>
    <property type="evidence" value="ECO:0007669"/>
    <property type="project" value="TreeGrafter"/>
</dbReference>
<dbReference type="GO" id="GO:0048599">
    <property type="term" value="P:oocyte development"/>
    <property type="evidence" value="ECO:0007669"/>
    <property type="project" value="EnsemblMetazoa"/>
</dbReference>
<feature type="binding site" evidence="3">
    <location>
        <position position="57"/>
    </location>
    <ligand>
        <name>ATP</name>
        <dbReference type="ChEBI" id="CHEBI:30616"/>
    </ligand>
</feature>
<evidence type="ECO:0000256" key="4">
    <source>
        <dbReference type="RuleBase" id="RU000304"/>
    </source>
</evidence>
<evidence type="ECO:0000256" key="2">
    <source>
        <dbReference type="ARBA" id="ARBA00022840"/>
    </source>
</evidence>
<dbReference type="Proteomes" id="UP000007801">
    <property type="component" value="Unassembled WGS sequence"/>
</dbReference>
<dbReference type="AlphaFoldDB" id="B3MG18"/>
<evidence type="ECO:0000313" key="6">
    <source>
        <dbReference type="EMBL" id="EDV36713.2"/>
    </source>
</evidence>
<dbReference type="PROSITE" id="PS50011">
    <property type="entry name" value="PROTEIN_KINASE_DOM"/>
    <property type="match status" value="1"/>
</dbReference>
<keyword evidence="1 3" id="KW-0547">Nucleotide-binding</keyword>
<dbReference type="OrthoDB" id="4062651at2759"/>
<dbReference type="GO" id="GO:1902103">
    <property type="term" value="P:negative regulation of metaphase/anaphase transition of meiotic cell cycle"/>
    <property type="evidence" value="ECO:0007669"/>
    <property type="project" value="TreeGrafter"/>
</dbReference>
<dbReference type="STRING" id="7217.B3MG18"/>
<keyword evidence="4" id="KW-0418">Kinase</keyword>
<dbReference type="Gene3D" id="3.30.200.20">
    <property type="entry name" value="Phosphorylase Kinase, domain 1"/>
    <property type="match status" value="1"/>
</dbReference>
<evidence type="ECO:0000256" key="3">
    <source>
        <dbReference type="PROSITE-ProRule" id="PRU10141"/>
    </source>
</evidence>
<dbReference type="InterPro" id="IPR017441">
    <property type="entry name" value="Protein_kinase_ATP_BS"/>
</dbReference>
<sequence>MALSIRCRKRELLLTTPKRMELLKDGAPGSTRCQLLGRGAYGAVFKAIYRERSVAVKIIRSQAASSLQNESHLLNLKHRNIVRLLKLEAAVKFGLVIMEFPRGQSLQKIIDTLELPLVHRVLITLDVVAALRYCHAHNVLHLDVKPNNILVALGARPSLVGCKLKHKRSYICKLCDFGSSMEIGENCPRGSPRGTLRYMSPEALRATVLSEASDVYSLGITMWQLQTRSLPYQSLDCNETIAYQVVKHELRPDSYAELNSPAKDDESYAAHRRENARRNLSFDPSYTAGRDLKKRRRQNRLALHFEGPAPEASPSACLENAYTKLYKSCWVSAPESRSSSGQVKHELQLMLSRI</sequence>
<comment type="similarity">
    <text evidence="4">Belongs to the protein kinase superfamily.</text>
</comment>
<dbReference type="InterPro" id="IPR011009">
    <property type="entry name" value="Kinase-like_dom_sf"/>
</dbReference>
<dbReference type="InterPro" id="IPR008271">
    <property type="entry name" value="Ser/Thr_kinase_AS"/>
</dbReference>
<keyword evidence="7" id="KW-1185">Reference proteome</keyword>
<dbReference type="InterPro" id="IPR050167">
    <property type="entry name" value="Ser_Thr_protein_kinase"/>
</dbReference>
<evidence type="ECO:0000313" key="7">
    <source>
        <dbReference type="Proteomes" id="UP000007801"/>
    </source>
</evidence>
<dbReference type="FunFam" id="1.10.510.10:FF:001237">
    <property type="entry name" value="GM20338"/>
    <property type="match status" value="1"/>
</dbReference>
<dbReference type="GO" id="GO:0005737">
    <property type="term" value="C:cytoplasm"/>
    <property type="evidence" value="ECO:0007669"/>
    <property type="project" value="TreeGrafter"/>
</dbReference>
<dbReference type="PANTHER" id="PTHR23257">
    <property type="entry name" value="SERINE-THREONINE PROTEIN KINASE"/>
    <property type="match status" value="1"/>
</dbReference>
<dbReference type="CTD" id="4342"/>
<proteinExistence type="inferred from homology"/>
<gene>
    <name evidence="6" type="primary">Dana\GF13096</name>
    <name evidence="6" type="synonym">dana_GLEANR_13111</name>
    <name evidence="6" type="ORF">GF13096</name>
</gene>
<dbReference type="GeneID" id="6495939"/>
<keyword evidence="2 3" id="KW-0067">ATP-binding</keyword>
<dbReference type="SUPFAM" id="SSF56112">
    <property type="entry name" value="Protein kinase-like (PK-like)"/>
    <property type="match status" value="1"/>
</dbReference>
<accession>B3MG18</accession>
<dbReference type="FunCoup" id="B3MG18">
    <property type="interactions" value="23"/>
</dbReference>
<dbReference type="InParanoid" id="B3MG18"/>
<feature type="domain" description="Protein kinase" evidence="5">
    <location>
        <begin position="30"/>
        <end position="348"/>
    </location>
</feature>
<dbReference type="GO" id="GO:0043410">
    <property type="term" value="P:positive regulation of MAPK cascade"/>
    <property type="evidence" value="ECO:0007669"/>
    <property type="project" value="EnsemblMetazoa"/>
</dbReference>
<evidence type="ECO:0000259" key="5">
    <source>
        <dbReference type="PROSITE" id="PS50011"/>
    </source>
</evidence>
<organism evidence="6 7">
    <name type="scientific">Drosophila ananassae</name>
    <name type="common">Fruit fly</name>
    <dbReference type="NCBI Taxonomy" id="7217"/>
    <lineage>
        <taxon>Eukaryota</taxon>
        <taxon>Metazoa</taxon>
        <taxon>Ecdysozoa</taxon>
        <taxon>Arthropoda</taxon>
        <taxon>Hexapoda</taxon>
        <taxon>Insecta</taxon>
        <taxon>Pterygota</taxon>
        <taxon>Neoptera</taxon>
        <taxon>Endopterygota</taxon>
        <taxon>Diptera</taxon>
        <taxon>Brachycera</taxon>
        <taxon>Muscomorpha</taxon>
        <taxon>Ephydroidea</taxon>
        <taxon>Drosophilidae</taxon>
        <taxon>Drosophila</taxon>
        <taxon>Sophophora</taxon>
    </lineage>
</organism>